<organism evidence="1 2">
    <name type="scientific">Leptospira santarosai str. MOR084</name>
    <dbReference type="NCBI Taxonomy" id="1049984"/>
    <lineage>
        <taxon>Bacteria</taxon>
        <taxon>Pseudomonadati</taxon>
        <taxon>Spirochaetota</taxon>
        <taxon>Spirochaetia</taxon>
        <taxon>Leptospirales</taxon>
        <taxon>Leptospiraceae</taxon>
        <taxon>Leptospira</taxon>
    </lineage>
</organism>
<protein>
    <recommendedName>
        <fullName evidence="3">Type II secretion system-associated lipoprotein</fullName>
    </recommendedName>
</protein>
<name>A0A0E2BJS5_9LEPT</name>
<sequence length="124" mass="14695">MFRVTVFFLPAFFLFFVDCGNRLIRKDAVAQINEHYSERIYYLTKDKKVSSTETFKKGMLVRIYVESTPSMVKIKCYPADHKREYAIGRMILYQLNDEYGGKKITIEDLDKLIADELVEYKKKK</sequence>
<evidence type="ECO:0000313" key="1">
    <source>
        <dbReference type="EMBL" id="EKO35410.1"/>
    </source>
</evidence>
<dbReference type="EMBL" id="AHON02000013">
    <property type="protein sequence ID" value="EKO35410.1"/>
    <property type="molecule type" value="Genomic_DNA"/>
</dbReference>
<keyword evidence="2" id="KW-1185">Reference proteome</keyword>
<accession>A0A0E2BJS5</accession>
<proteinExistence type="predicted"/>
<dbReference type="InterPro" id="IPR030924">
    <property type="entry name" value="Spiro_T2SS_lipo"/>
</dbReference>
<dbReference type="RefSeq" id="WP_004470043.1">
    <property type="nucleotide sequence ID" value="NZ_AHON02000013.1"/>
</dbReference>
<evidence type="ECO:0000313" key="2">
    <source>
        <dbReference type="Proteomes" id="UP000006329"/>
    </source>
</evidence>
<reference evidence="1" key="1">
    <citation type="submission" date="2012-10" db="EMBL/GenBank/DDBJ databases">
        <authorList>
            <person name="Harkins D.M."/>
            <person name="Durkin A.S."/>
            <person name="Brinkac L.M."/>
            <person name="Haft D.H."/>
            <person name="Selengut J.D."/>
            <person name="Sanka R."/>
            <person name="DePew J."/>
            <person name="Purushe J."/>
            <person name="Matthias M.A."/>
            <person name="Vinetz J.M."/>
            <person name="Sutton G.G."/>
            <person name="Nierman W.C."/>
            <person name="Fouts D.E."/>
        </authorList>
    </citation>
    <scope>NUCLEOTIDE SEQUENCE [LARGE SCALE GENOMIC DNA]</scope>
    <source>
        <strain evidence="1">MOR084</strain>
    </source>
</reference>
<dbReference type="AlphaFoldDB" id="A0A0E2BJS5"/>
<comment type="caution">
    <text evidence="1">The sequence shown here is derived from an EMBL/GenBank/DDBJ whole genome shotgun (WGS) entry which is preliminary data.</text>
</comment>
<dbReference type="NCBIfam" id="TIGR04410">
    <property type="entry name" value="Spiro_T2SS_lipo"/>
    <property type="match status" value="1"/>
</dbReference>
<evidence type="ECO:0008006" key="3">
    <source>
        <dbReference type="Google" id="ProtNLM"/>
    </source>
</evidence>
<dbReference type="Proteomes" id="UP000006329">
    <property type="component" value="Unassembled WGS sequence"/>
</dbReference>
<gene>
    <name evidence="1" type="ORF">LEP1GSC179_1028</name>
</gene>